<reference evidence="1 2" key="1">
    <citation type="journal article" date="2014" name="Appl. Environ. Microbiol.">
        <title>Genome and proteome analysis of bacteriophage Ldl1 reveals the existence of a novel phage group infecting Lactobacillus delbrueckii subsp. Lactis.</title>
        <authorList>
            <person name="Casey E."/>
            <person name="Mahony J."/>
            <person name="Neve H."/>
            <person name="Noben J.P."/>
            <person name="Bello F.D."/>
            <person name="van Sinderen D."/>
        </authorList>
    </citation>
    <scope>NUCLEOTIDE SEQUENCE [LARGE SCALE GENOMIC DNA]</scope>
    <source>
        <strain evidence="1">Ldl1</strain>
    </source>
</reference>
<dbReference type="RefSeq" id="YP_009126447.1">
    <property type="nucleotide sequence ID" value="NC_026609.1"/>
</dbReference>
<name>A0A0A7DMQ7_9CAUD</name>
<proteinExistence type="predicted"/>
<protein>
    <submittedName>
        <fullName evidence="1">Uncharacterized protein</fullName>
    </submittedName>
</protein>
<evidence type="ECO:0000313" key="1">
    <source>
        <dbReference type="EMBL" id="AIS73863.1"/>
    </source>
</evidence>
<accession>A0A0A7DMQ7</accession>
<dbReference type="EMBL" id="KM514685">
    <property type="protein sequence ID" value="AIS73863.1"/>
    <property type="molecule type" value="Genomic_DNA"/>
</dbReference>
<organism evidence="1 2">
    <name type="scientific">Lactobacillus phage Ldl1</name>
    <dbReference type="NCBI Taxonomy" id="1552735"/>
    <lineage>
        <taxon>Viruses</taxon>
        <taxon>Duplodnaviria</taxon>
        <taxon>Heunggongvirae</taxon>
        <taxon>Uroviricota</taxon>
        <taxon>Caudoviricetes</taxon>
        <taxon>Tybeckvirinae</taxon>
        <taxon>Lidleunavirus</taxon>
        <taxon>Lidleunavirus Ldl1</taxon>
    </lineage>
</organism>
<evidence type="ECO:0000313" key="2">
    <source>
        <dbReference type="Proteomes" id="UP000030928"/>
    </source>
</evidence>
<dbReference type="KEGG" id="vg:23681208"/>
<sequence length="39" mass="4754">MKQNEIQRLMDDNFQSMSEKTKEELFRISNAVFVDKKKF</sequence>
<dbReference type="Proteomes" id="UP000030928">
    <property type="component" value="Segment"/>
</dbReference>
<dbReference type="GeneID" id="23681208"/>
<keyword evidence="2" id="KW-1185">Reference proteome</keyword>
<gene>
    <name evidence="1" type="ORF">LDL_005</name>
</gene>